<dbReference type="PANTHER" id="PTHR36764">
    <property type="entry name" value="TRNA (ILE)-LYSIDINE SYNTHASE"/>
    <property type="match status" value="1"/>
</dbReference>
<sequence length="555" mass="59077">MIETRMRLFVFSRAHGKLCFTHADKTVELLAMISLYRGELHKVSGVPRQWTIPKSTIPVSVFVKALKKRNAALLKQLQSSSLPEAVLLPSTLTPVRPGESLTLTSSETSRELVSAETLVSGAVDGAAGNFLEENKSSTSAGKRAESSERNEEESELMQQGKRKKHENKCDGADRKVSEDDAEEIVEKHEKLPPLQAKDSVWGPLQSGTLDVDEQSEEMDFDVSAVEKTGSDYAEDMGEHGKVDVSETGTEVEMDFVKQVESADSNQDKGVTISESAKSWEKICPKSRGNNMLAILGSATSNSVSCSPKQAVVGDVVEDKVIEKTARKRKREELQAKLEKLTADKHHLVLMLKQVLNDEESKKRVLSANLPQHGGPGVTCTLDVPVLASSGEKLGGLQPPGELEEGELEYARTPSPPPRPSQNNHNNLNSQNVLGQPPPVGHVLGRQNTLTQHISQGSSGRGGYYVPGSGIPPSPGGPGIGGGGPVSPGAVYVGNLQSPLGPHNFSHNLALQHAAAMHAAQKIVSAPPVHGQFNPIPPNGAAVGAGVTGGPPGFEA</sequence>
<dbReference type="AlphaFoldDB" id="A0ABD1YI67"/>
<feature type="compositionally biased region" description="Low complexity" evidence="2">
    <location>
        <begin position="420"/>
        <end position="431"/>
    </location>
</feature>
<dbReference type="PANTHER" id="PTHR36764:SF1">
    <property type="entry name" value="TRNA (ILE)-LYSIDINE SYNTHASE"/>
    <property type="match status" value="1"/>
</dbReference>
<feature type="region of interest" description="Disordered" evidence="2">
    <location>
        <begin position="406"/>
        <end position="435"/>
    </location>
</feature>
<evidence type="ECO:0000256" key="1">
    <source>
        <dbReference type="SAM" id="Coils"/>
    </source>
</evidence>
<keyword evidence="4" id="KW-1185">Reference proteome</keyword>
<feature type="coiled-coil region" evidence="1">
    <location>
        <begin position="323"/>
        <end position="350"/>
    </location>
</feature>
<feature type="compositionally biased region" description="Basic and acidic residues" evidence="2">
    <location>
        <begin position="167"/>
        <end position="183"/>
    </location>
</feature>
<organism evidence="3 4">
    <name type="scientific">Riccia fluitans</name>
    <dbReference type="NCBI Taxonomy" id="41844"/>
    <lineage>
        <taxon>Eukaryota</taxon>
        <taxon>Viridiplantae</taxon>
        <taxon>Streptophyta</taxon>
        <taxon>Embryophyta</taxon>
        <taxon>Marchantiophyta</taxon>
        <taxon>Marchantiopsida</taxon>
        <taxon>Marchantiidae</taxon>
        <taxon>Marchantiales</taxon>
        <taxon>Ricciaceae</taxon>
        <taxon>Riccia</taxon>
    </lineage>
</organism>
<dbReference type="EMBL" id="JBHFFA010000004">
    <property type="protein sequence ID" value="KAL2630089.1"/>
    <property type="molecule type" value="Genomic_DNA"/>
</dbReference>
<gene>
    <name evidence="3" type="ORF">R1flu_014775</name>
</gene>
<evidence type="ECO:0000313" key="4">
    <source>
        <dbReference type="Proteomes" id="UP001605036"/>
    </source>
</evidence>
<comment type="caution">
    <text evidence="3">The sequence shown here is derived from an EMBL/GenBank/DDBJ whole genome shotgun (WGS) entry which is preliminary data.</text>
</comment>
<dbReference type="Proteomes" id="UP001605036">
    <property type="component" value="Unassembled WGS sequence"/>
</dbReference>
<accession>A0ABD1YI67</accession>
<feature type="region of interest" description="Disordered" evidence="2">
    <location>
        <begin position="129"/>
        <end position="183"/>
    </location>
</feature>
<keyword evidence="1" id="KW-0175">Coiled coil</keyword>
<proteinExistence type="predicted"/>
<evidence type="ECO:0000313" key="3">
    <source>
        <dbReference type="EMBL" id="KAL2630089.1"/>
    </source>
</evidence>
<name>A0ABD1YI67_9MARC</name>
<protein>
    <submittedName>
        <fullName evidence="3">Uncharacterized protein</fullName>
    </submittedName>
</protein>
<reference evidence="3 4" key="1">
    <citation type="submission" date="2024-09" db="EMBL/GenBank/DDBJ databases">
        <title>Chromosome-scale assembly of Riccia fluitans.</title>
        <authorList>
            <person name="Paukszto L."/>
            <person name="Sawicki J."/>
            <person name="Karawczyk K."/>
            <person name="Piernik-Szablinska J."/>
            <person name="Szczecinska M."/>
            <person name="Mazdziarz M."/>
        </authorList>
    </citation>
    <scope>NUCLEOTIDE SEQUENCE [LARGE SCALE GENOMIC DNA]</scope>
    <source>
        <strain evidence="3">Rf_01</strain>
        <tissue evidence="3">Aerial parts of the thallus</tissue>
    </source>
</reference>
<evidence type="ECO:0000256" key="2">
    <source>
        <dbReference type="SAM" id="MobiDB-lite"/>
    </source>
</evidence>